<reference evidence="1" key="1">
    <citation type="submission" date="2021-03" db="EMBL/GenBank/DDBJ databases">
        <title>Draft genome sequence of rust myrtle Austropuccinia psidii MF-1, a brazilian biotype.</title>
        <authorList>
            <person name="Quecine M.C."/>
            <person name="Pachon D.M.R."/>
            <person name="Bonatelli M.L."/>
            <person name="Correr F.H."/>
            <person name="Franceschini L.M."/>
            <person name="Leite T.F."/>
            <person name="Margarido G.R.A."/>
            <person name="Almeida C.A."/>
            <person name="Ferrarezi J.A."/>
            <person name="Labate C.A."/>
        </authorList>
    </citation>
    <scope>NUCLEOTIDE SEQUENCE</scope>
    <source>
        <strain evidence="1">MF-1</strain>
    </source>
</reference>
<name>A0A9Q3F810_9BASI</name>
<dbReference type="Proteomes" id="UP000765509">
    <property type="component" value="Unassembled WGS sequence"/>
</dbReference>
<protein>
    <submittedName>
        <fullName evidence="1">Uncharacterized protein</fullName>
    </submittedName>
</protein>
<accession>A0A9Q3F810</accession>
<sequence>MVTSQQPQPVASTCRRREELSPLLFPAIQVTREDPNTASENQDSVARLFRRVDRNSRDMSMYANDMTIPGTASEEMAVNFSWYEYELINDFQTAFDDLGRDK</sequence>
<keyword evidence="2" id="KW-1185">Reference proteome</keyword>
<evidence type="ECO:0000313" key="2">
    <source>
        <dbReference type="Proteomes" id="UP000765509"/>
    </source>
</evidence>
<dbReference type="EMBL" id="AVOT02038260">
    <property type="protein sequence ID" value="MBW0533098.1"/>
    <property type="molecule type" value="Genomic_DNA"/>
</dbReference>
<gene>
    <name evidence="1" type="ORF">O181_072813</name>
</gene>
<organism evidence="1 2">
    <name type="scientific">Austropuccinia psidii MF-1</name>
    <dbReference type="NCBI Taxonomy" id="1389203"/>
    <lineage>
        <taxon>Eukaryota</taxon>
        <taxon>Fungi</taxon>
        <taxon>Dikarya</taxon>
        <taxon>Basidiomycota</taxon>
        <taxon>Pucciniomycotina</taxon>
        <taxon>Pucciniomycetes</taxon>
        <taxon>Pucciniales</taxon>
        <taxon>Sphaerophragmiaceae</taxon>
        <taxon>Austropuccinia</taxon>
    </lineage>
</organism>
<comment type="caution">
    <text evidence="1">The sequence shown here is derived from an EMBL/GenBank/DDBJ whole genome shotgun (WGS) entry which is preliminary data.</text>
</comment>
<dbReference type="AlphaFoldDB" id="A0A9Q3F810"/>
<proteinExistence type="predicted"/>
<evidence type="ECO:0000313" key="1">
    <source>
        <dbReference type="EMBL" id="MBW0533098.1"/>
    </source>
</evidence>